<dbReference type="InterPro" id="IPR018337">
    <property type="entry name" value="Cell_wall/Cho-bd_repeat"/>
</dbReference>
<keyword evidence="5" id="KW-1185">Reference proteome</keyword>
<dbReference type="RefSeq" id="WP_006703239.1">
    <property type="nucleotide sequence ID" value="NZ_KI391971.1"/>
</dbReference>
<dbReference type="HOGENOM" id="CLU_764535_0_0_9"/>
<evidence type="ECO:0000256" key="2">
    <source>
        <dbReference type="PROSITE-ProRule" id="PRU00591"/>
    </source>
</evidence>
<dbReference type="EMBL" id="ACRF02000016">
    <property type="protein sequence ID" value="EEW92974.1"/>
    <property type="molecule type" value="Genomic_DNA"/>
</dbReference>
<reference evidence="4" key="1">
    <citation type="submission" date="2009-09" db="EMBL/GenBank/DDBJ databases">
        <authorList>
            <consortium name="The Broad Institute Genome Sequencing Platform"/>
            <person name="Ward D."/>
            <person name="Feldgarden M."/>
            <person name="Earl A."/>
            <person name="Young S.K."/>
            <person name="Zeng Q."/>
            <person name="Koehrsen M."/>
            <person name="Alvarado L."/>
            <person name="Berlin A."/>
            <person name="Bochicchio J."/>
            <person name="Borenstein D."/>
            <person name="Chapman S.B."/>
            <person name="Chen Z."/>
            <person name="Engels R."/>
            <person name="Freedman E."/>
            <person name="Gellesch M."/>
            <person name="Goldberg J."/>
            <person name="Griggs A."/>
            <person name="Gujja S."/>
            <person name="Heilman E."/>
            <person name="Heiman D."/>
            <person name="Hepburn T."/>
            <person name="Howarth C."/>
            <person name="Jen D."/>
            <person name="Larson L."/>
            <person name="Lewis B."/>
            <person name="Mehta T."/>
            <person name="Park D."/>
            <person name="Pearson M."/>
            <person name="Roberts A."/>
            <person name="Saif S."/>
            <person name="Shea T."/>
            <person name="Shenoy N."/>
            <person name="Sisk P."/>
            <person name="Stolte C."/>
            <person name="Sykes S."/>
            <person name="Thomson T."/>
            <person name="Walk T."/>
            <person name="White J."/>
            <person name="Yandava C."/>
            <person name="Sibley C.D."/>
            <person name="Field T.R."/>
            <person name="Grinwis M."/>
            <person name="Eshaghurshan C.S."/>
            <person name="Surette M.G."/>
            <person name="Haas B."/>
            <person name="Nusbaum C."/>
            <person name="Birren B."/>
        </authorList>
    </citation>
    <scope>NUCLEOTIDE SEQUENCE [LARGE SCALE GENOMIC DNA]</scope>
    <source>
        <strain evidence="4">ATCC 700633</strain>
    </source>
</reference>
<evidence type="ECO:0000313" key="4">
    <source>
        <dbReference type="EMBL" id="EEW92974.1"/>
    </source>
</evidence>
<organism evidence="4 5">
    <name type="scientific">Granulicatella elegans ATCC 700633</name>
    <dbReference type="NCBI Taxonomy" id="626369"/>
    <lineage>
        <taxon>Bacteria</taxon>
        <taxon>Bacillati</taxon>
        <taxon>Bacillota</taxon>
        <taxon>Bacilli</taxon>
        <taxon>Lactobacillales</taxon>
        <taxon>Carnobacteriaceae</taxon>
        <taxon>Granulicatella</taxon>
    </lineage>
</organism>
<evidence type="ECO:0000313" key="5">
    <source>
        <dbReference type="Proteomes" id="UP000002939"/>
    </source>
</evidence>
<dbReference type="OrthoDB" id="9761531at2"/>
<dbReference type="Pfam" id="PF01473">
    <property type="entry name" value="Choline_bind_1"/>
    <property type="match status" value="1"/>
</dbReference>
<accession>D0BLV9</accession>
<feature type="chain" id="PRO_5003006915" evidence="3">
    <location>
        <begin position="27"/>
        <end position="362"/>
    </location>
</feature>
<dbReference type="STRING" id="626369.HMPREF0446_00962"/>
<feature type="signal peptide" evidence="3">
    <location>
        <begin position="1"/>
        <end position="26"/>
    </location>
</feature>
<evidence type="ECO:0000256" key="1">
    <source>
        <dbReference type="ARBA" id="ARBA00022737"/>
    </source>
</evidence>
<feature type="repeat" description="Cell wall-binding" evidence="2">
    <location>
        <begin position="49"/>
        <end position="68"/>
    </location>
</feature>
<dbReference type="eggNOG" id="COG5263">
    <property type="taxonomic scope" value="Bacteria"/>
</dbReference>
<feature type="repeat" description="Cell wall-binding" evidence="2">
    <location>
        <begin position="109"/>
        <end position="128"/>
    </location>
</feature>
<reference evidence="4" key="2">
    <citation type="submission" date="2011-10" db="EMBL/GenBank/DDBJ databases">
        <title>The Genome Sequence of Granulicatella elegans ATCC 700633.</title>
        <authorList>
            <consortium name="The Broad Institute Genome Sequencing Platform"/>
            <consortium name="The Broad Institute Genome Sequencing Center for Infectious Disease"/>
            <person name="Earl A."/>
            <person name="Ward D."/>
            <person name="Feldgarden M."/>
            <person name="Gevers D."/>
            <person name="Sibley C.D."/>
            <person name="Field T.R."/>
            <person name="Grinwis M."/>
            <person name="Eshaghurshan C.S."/>
            <person name="Surette M.G."/>
            <person name="Young S.K."/>
            <person name="Zeng Q."/>
            <person name="Gargeya S."/>
            <person name="Fitzgerald M."/>
            <person name="Haas B."/>
            <person name="Abouelleil A."/>
            <person name="Alvarado L."/>
            <person name="Arachchi H.M."/>
            <person name="Berlin A."/>
            <person name="Brown A."/>
            <person name="Chapman S.B."/>
            <person name="Chen Z."/>
            <person name="Dunbar C."/>
            <person name="Freedman E."/>
            <person name="Gearin G."/>
            <person name="Goldberg J."/>
            <person name="Griggs A."/>
            <person name="Gujja S."/>
            <person name="Heiman D."/>
            <person name="Howarth C."/>
            <person name="Larson L."/>
            <person name="Lui A."/>
            <person name="MacDonald P.J.P."/>
            <person name="Montmayeur A."/>
            <person name="Murphy C."/>
            <person name="Neiman D."/>
            <person name="Pearson M."/>
            <person name="Priest M."/>
            <person name="Roberts A."/>
            <person name="Saif S."/>
            <person name="Shea T."/>
            <person name="Shenoy N."/>
            <person name="Sisk P."/>
            <person name="Stolte C."/>
            <person name="Sykes S."/>
            <person name="Wortman J."/>
            <person name="Nusbaum C."/>
            <person name="Birren B."/>
        </authorList>
    </citation>
    <scope>NUCLEOTIDE SEQUENCE [LARGE SCALE GENOMIC DNA]</scope>
    <source>
        <strain evidence="4">ATCC 700633</strain>
    </source>
</reference>
<feature type="repeat" description="Cell wall-binding" evidence="2">
    <location>
        <begin position="89"/>
        <end position="108"/>
    </location>
</feature>
<dbReference type="PROSITE" id="PS51170">
    <property type="entry name" value="CW"/>
    <property type="match status" value="4"/>
</dbReference>
<dbReference type="AlphaFoldDB" id="D0BLV9"/>
<dbReference type="SUPFAM" id="SSF69360">
    <property type="entry name" value="Cell wall binding repeat"/>
    <property type="match status" value="1"/>
</dbReference>
<feature type="repeat" description="Cell wall-binding" evidence="2">
    <location>
        <begin position="69"/>
        <end position="88"/>
    </location>
</feature>
<dbReference type="Proteomes" id="UP000002939">
    <property type="component" value="Unassembled WGS sequence"/>
</dbReference>
<protein>
    <submittedName>
        <fullName evidence="4">Uncharacterized protein</fullName>
    </submittedName>
</protein>
<evidence type="ECO:0000256" key="3">
    <source>
        <dbReference type="SAM" id="SignalP"/>
    </source>
</evidence>
<keyword evidence="3" id="KW-0732">Signal</keyword>
<gene>
    <name evidence="4" type="ORF">HMPREF0446_00962</name>
</gene>
<comment type="caution">
    <text evidence="4">The sequence shown here is derived from an EMBL/GenBank/DDBJ whole genome shotgun (WGS) entry which is preliminary data.</text>
</comment>
<name>D0BLV9_9LACT</name>
<keyword evidence="1" id="KW-0677">Repeat</keyword>
<sequence length="362" mass="41066">MKKKWFGSLLASTALVAALASSQVFAATNDGWVQSGNQWNLYQEGKLVKDGWAKDKGTWYFFDNNGVMQTGWVFTGGAWYSLNGDGAMRTGWYQEGNTWYYLSDQGDMQTGWTKVGDKWSYFESNGSMLADQPVKASDGRSYVIGKDGYMLTDTPYHLVSEIYRMGGDEYLLHKSKDGVYIAQNEWFVESNAHLGKAGYDLLDTLVDHQEPGGMIDPNSVVKGLQQFMNRFYFGENGKRVEKLPEMSITSTIVEKNNEFIIDQFNPRLVILDHFTIVNNKLYVLKNPNEGTLRPGYKFLLGQSSENGYNLLVLANKQGEVISMKRLSKDVSDFNKKDMAGLANDRIMIDINQTEDQMVRMYH</sequence>
<dbReference type="Pfam" id="PF19127">
    <property type="entry name" value="Choline_bind_3"/>
    <property type="match status" value="2"/>
</dbReference>
<proteinExistence type="predicted"/>
<dbReference type="Gene3D" id="2.10.270.10">
    <property type="entry name" value="Cholin Binding"/>
    <property type="match status" value="2"/>
</dbReference>